<dbReference type="SUPFAM" id="SSF46785">
    <property type="entry name" value="Winged helix' DNA-binding domain"/>
    <property type="match status" value="1"/>
</dbReference>
<evidence type="ECO:0000313" key="5">
    <source>
        <dbReference type="EMBL" id="PSJ25351.1"/>
    </source>
</evidence>
<keyword evidence="3" id="KW-0804">Transcription</keyword>
<organism evidence="5 6">
    <name type="scientific">Streptosporangium nondiastaticum</name>
    <dbReference type="NCBI Taxonomy" id="35764"/>
    <lineage>
        <taxon>Bacteria</taxon>
        <taxon>Bacillati</taxon>
        <taxon>Actinomycetota</taxon>
        <taxon>Actinomycetes</taxon>
        <taxon>Streptosporangiales</taxon>
        <taxon>Streptosporangiaceae</taxon>
        <taxon>Streptosporangium</taxon>
    </lineage>
</organism>
<dbReference type="GO" id="GO:0003700">
    <property type="term" value="F:DNA-binding transcription factor activity"/>
    <property type="evidence" value="ECO:0007669"/>
    <property type="project" value="InterPro"/>
</dbReference>
<dbReference type="PROSITE" id="PS50995">
    <property type="entry name" value="HTH_MARR_2"/>
    <property type="match status" value="1"/>
</dbReference>
<dbReference type="PROSITE" id="PS01117">
    <property type="entry name" value="HTH_MARR_1"/>
    <property type="match status" value="1"/>
</dbReference>
<dbReference type="GO" id="GO:0003677">
    <property type="term" value="F:DNA binding"/>
    <property type="evidence" value="ECO:0007669"/>
    <property type="project" value="UniProtKB-KW"/>
</dbReference>
<evidence type="ECO:0000256" key="3">
    <source>
        <dbReference type="ARBA" id="ARBA00023163"/>
    </source>
</evidence>
<dbReference type="PRINTS" id="PR00598">
    <property type="entry name" value="HTHMARR"/>
</dbReference>
<proteinExistence type="predicted"/>
<comment type="caution">
    <text evidence="5">The sequence shown here is derived from an EMBL/GenBank/DDBJ whole genome shotgun (WGS) entry which is preliminary data.</text>
</comment>
<evidence type="ECO:0000313" key="6">
    <source>
        <dbReference type="Proteomes" id="UP000242427"/>
    </source>
</evidence>
<dbReference type="InterPro" id="IPR036388">
    <property type="entry name" value="WH-like_DNA-bd_sf"/>
</dbReference>
<dbReference type="RefSeq" id="WP_106681103.1">
    <property type="nucleotide sequence ID" value="NZ_PXWG01000125.1"/>
</dbReference>
<dbReference type="EMBL" id="PXWG01000125">
    <property type="protein sequence ID" value="PSJ25351.1"/>
    <property type="molecule type" value="Genomic_DNA"/>
</dbReference>
<dbReference type="GO" id="GO:0006950">
    <property type="term" value="P:response to stress"/>
    <property type="evidence" value="ECO:0007669"/>
    <property type="project" value="TreeGrafter"/>
</dbReference>
<dbReference type="PANTHER" id="PTHR33164">
    <property type="entry name" value="TRANSCRIPTIONAL REGULATOR, MARR FAMILY"/>
    <property type="match status" value="1"/>
</dbReference>
<accession>A0A9X7JKW8</accession>
<reference evidence="5 6" key="1">
    <citation type="submission" date="2018-03" db="EMBL/GenBank/DDBJ databases">
        <title>Chitinolytic properties of Streptosporangium nondiastaticum TBG75A20.</title>
        <authorList>
            <person name="Gayathri V."/>
            <person name="Shiburaj S."/>
        </authorList>
    </citation>
    <scope>NUCLEOTIDE SEQUENCE [LARGE SCALE GENOMIC DNA]</scope>
    <source>
        <strain evidence="5 6">TBG75A20</strain>
    </source>
</reference>
<sequence length="184" mass="19373">MTDAPDDTPARCPAEAAEAAGTAETAAAGEAAGAPCAAAARLCPGGEGQVSHAIARVARAHRITAGNLLRRLGLHAGQELLMMRLWEAGPQRQSELIKLLGLDPSTVTRMVQRLEQAGLVTREPCAADRRAVVVATTGAGEALRQEVGRVWQELEERTLAGLGEKDRSELARLLAHLEDNLTGC</sequence>
<dbReference type="InterPro" id="IPR036390">
    <property type="entry name" value="WH_DNA-bd_sf"/>
</dbReference>
<keyword evidence="1" id="KW-0805">Transcription regulation</keyword>
<evidence type="ECO:0000256" key="1">
    <source>
        <dbReference type="ARBA" id="ARBA00023015"/>
    </source>
</evidence>
<dbReference type="Pfam" id="PF01047">
    <property type="entry name" value="MarR"/>
    <property type="match status" value="1"/>
</dbReference>
<protein>
    <submittedName>
        <fullName evidence="5">MarR family transcriptional regulator</fullName>
    </submittedName>
</protein>
<dbReference type="InterPro" id="IPR000835">
    <property type="entry name" value="HTH_MarR-typ"/>
</dbReference>
<dbReference type="Proteomes" id="UP000242427">
    <property type="component" value="Unassembled WGS sequence"/>
</dbReference>
<feature type="domain" description="HTH marR-type" evidence="4">
    <location>
        <begin position="47"/>
        <end position="179"/>
    </location>
</feature>
<dbReference type="AlphaFoldDB" id="A0A9X7JKW8"/>
<dbReference type="InterPro" id="IPR023187">
    <property type="entry name" value="Tscrpt_reg_MarR-type_CS"/>
</dbReference>
<keyword evidence="2" id="KW-0238">DNA-binding</keyword>
<dbReference type="Gene3D" id="1.10.10.10">
    <property type="entry name" value="Winged helix-like DNA-binding domain superfamily/Winged helix DNA-binding domain"/>
    <property type="match status" value="1"/>
</dbReference>
<gene>
    <name evidence="5" type="ORF">B7P34_28695</name>
</gene>
<keyword evidence="6" id="KW-1185">Reference proteome</keyword>
<dbReference type="InterPro" id="IPR039422">
    <property type="entry name" value="MarR/SlyA-like"/>
</dbReference>
<evidence type="ECO:0000256" key="2">
    <source>
        <dbReference type="ARBA" id="ARBA00023125"/>
    </source>
</evidence>
<name>A0A9X7JKW8_9ACTN</name>
<dbReference type="PANTHER" id="PTHR33164:SF43">
    <property type="entry name" value="HTH-TYPE TRANSCRIPTIONAL REPRESSOR YETL"/>
    <property type="match status" value="1"/>
</dbReference>
<dbReference type="OrthoDB" id="3177763at2"/>
<dbReference type="SMART" id="SM00347">
    <property type="entry name" value="HTH_MARR"/>
    <property type="match status" value="1"/>
</dbReference>
<evidence type="ECO:0000259" key="4">
    <source>
        <dbReference type="PROSITE" id="PS50995"/>
    </source>
</evidence>